<dbReference type="NCBIfam" id="NF033846">
    <property type="entry name" value="Rumino_NPXTG"/>
    <property type="match status" value="1"/>
</dbReference>
<keyword evidence="5 6" id="KW-0472">Membrane</keyword>
<accession>A0ABW3FR99</accession>
<keyword evidence="2" id="KW-1003">Cell membrane</keyword>
<feature type="domain" description="PDGLE" evidence="7">
    <location>
        <begin position="10"/>
        <end position="111"/>
    </location>
</feature>
<keyword evidence="3 6" id="KW-0812">Transmembrane</keyword>
<evidence type="ECO:0000313" key="9">
    <source>
        <dbReference type="Proteomes" id="UP001597018"/>
    </source>
</evidence>
<evidence type="ECO:0000256" key="3">
    <source>
        <dbReference type="ARBA" id="ARBA00022692"/>
    </source>
</evidence>
<evidence type="ECO:0000256" key="1">
    <source>
        <dbReference type="ARBA" id="ARBA00004236"/>
    </source>
</evidence>
<protein>
    <submittedName>
        <fullName evidence="8">PDGLE domain-containing protein</fullName>
    </submittedName>
</protein>
<keyword evidence="9" id="KW-1185">Reference proteome</keyword>
<gene>
    <name evidence="8" type="ORF">ACFQ16_10950</name>
</gene>
<comment type="subcellular location">
    <subcellularLocation>
        <location evidence="1">Cell membrane</location>
    </subcellularLocation>
</comment>
<organism evidence="8 9">
    <name type="scientific">Saccharopolyspora rosea</name>
    <dbReference type="NCBI Taxonomy" id="524884"/>
    <lineage>
        <taxon>Bacteria</taxon>
        <taxon>Bacillati</taxon>
        <taxon>Actinomycetota</taxon>
        <taxon>Actinomycetes</taxon>
        <taxon>Pseudonocardiales</taxon>
        <taxon>Pseudonocardiaceae</taxon>
        <taxon>Saccharopolyspora</taxon>
    </lineage>
</organism>
<feature type="transmembrane region" description="Helical" evidence="6">
    <location>
        <begin position="86"/>
        <end position="109"/>
    </location>
</feature>
<dbReference type="EMBL" id="JBHTIW010000006">
    <property type="protein sequence ID" value="MFD0920257.1"/>
    <property type="molecule type" value="Genomic_DNA"/>
</dbReference>
<dbReference type="InterPro" id="IPR025937">
    <property type="entry name" value="PDGLE_dom"/>
</dbReference>
<evidence type="ECO:0000256" key="6">
    <source>
        <dbReference type="SAM" id="Phobius"/>
    </source>
</evidence>
<proteinExistence type="predicted"/>
<dbReference type="Proteomes" id="UP001597018">
    <property type="component" value="Unassembled WGS sequence"/>
</dbReference>
<sequence>MSAPSRRGARFLVTFGAVALLVAGVLAYFADSSPDGLDAVTERGCTTVQTPQGEQLRGHCIAQHKTDHVMAHSPLADYAVDGDDRWTGVAGVIGVLATAALAGGLFWVLRRRPEGR</sequence>
<evidence type="ECO:0000259" key="7">
    <source>
        <dbReference type="Pfam" id="PF13190"/>
    </source>
</evidence>
<dbReference type="RefSeq" id="WP_263247880.1">
    <property type="nucleotide sequence ID" value="NZ_BAABLT010000017.1"/>
</dbReference>
<name>A0ABW3FR99_9PSEU</name>
<keyword evidence="4 6" id="KW-1133">Transmembrane helix</keyword>
<evidence type="ECO:0000256" key="5">
    <source>
        <dbReference type="ARBA" id="ARBA00023136"/>
    </source>
</evidence>
<comment type="caution">
    <text evidence="8">The sequence shown here is derived from an EMBL/GenBank/DDBJ whole genome shotgun (WGS) entry which is preliminary data.</text>
</comment>
<evidence type="ECO:0000256" key="2">
    <source>
        <dbReference type="ARBA" id="ARBA00022475"/>
    </source>
</evidence>
<reference evidence="9" key="1">
    <citation type="journal article" date="2019" name="Int. J. Syst. Evol. Microbiol.">
        <title>The Global Catalogue of Microorganisms (GCM) 10K type strain sequencing project: providing services to taxonomists for standard genome sequencing and annotation.</title>
        <authorList>
            <consortium name="The Broad Institute Genomics Platform"/>
            <consortium name="The Broad Institute Genome Sequencing Center for Infectious Disease"/>
            <person name="Wu L."/>
            <person name="Ma J."/>
        </authorList>
    </citation>
    <scope>NUCLEOTIDE SEQUENCE [LARGE SCALE GENOMIC DNA]</scope>
    <source>
        <strain evidence="9">CCUG 56401</strain>
    </source>
</reference>
<evidence type="ECO:0000313" key="8">
    <source>
        <dbReference type="EMBL" id="MFD0920257.1"/>
    </source>
</evidence>
<dbReference type="Pfam" id="PF13190">
    <property type="entry name" value="PDGLE"/>
    <property type="match status" value="1"/>
</dbReference>
<evidence type="ECO:0000256" key="4">
    <source>
        <dbReference type="ARBA" id="ARBA00022989"/>
    </source>
</evidence>